<dbReference type="EMBL" id="LAFY01004089">
    <property type="protein sequence ID" value="KJX95178.1"/>
    <property type="molecule type" value="Genomic_DNA"/>
</dbReference>
<evidence type="ECO:0000256" key="7">
    <source>
        <dbReference type="ARBA" id="ARBA00048494"/>
    </source>
</evidence>
<dbReference type="EC" id="3.5.1.41" evidence="6"/>
<keyword evidence="3" id="KW-0378">Hydrolase</keyword>
<keyword evidence="8" id="KW-0732">Signal</keyword>
<sequence>MAFLLSSALLLLGSPVHASPTPQSGSPSAYPQGWAVPPTDSAVVQQYIAQIDWNWVRNNISQTTSQYCDPATDPESVALQWENCWWSCNQCRWESDVYVCPTKGEWGLTFDDGPTAATPGLLDELASDGTTATFFVTGTQILLFPDTLRRIANEGHEIGIHTWSHAALTTLTSDQIVAELGWTLTIIADTLGYNPSVSLFRPPYGDVDNRVRDIAAQLALTPALWSHDTNDWRLNEDPANQPMLEGELDVIVQKAWGLDTGIVTLQHDSTAAVVRYAIDVVLPRAKEEGFTLQSLASCRA</sequence>
<dbReference type="Proteomes" id="UP000033647">
    <property type="component" value="Unassembled WGS sequence"/>
</dbReference>
<dbReference type="OrthoDB" id="407355at2759"/>
<comment type="catalytic activity">
    <reaction evidence="7">
        <text>[(1-&gt;4)-N-acetyl-beta-D-glucosaminyl](n) + n H2O = chitosan + n acetate</text>
        <dbReference type="Rhea" id="RHEA:10464"/>
        <dbReference type="Rhea" id="RHEA-COMP:9593"/>
        <dbReference type="Rhea" id="RHEA-COMP:9597"/>
        <dbReference type="ChEBI" id="CHEBI:15377"/>
        <dbReference type="ChEBI" id="CHEBI:17029"/>
        <dbReference type="ChEBI" id="CHEBI:30089"/>
        <dbReference type="ChEBI" id="CHEBI:57704"/>
        <dbReference type="EC" id="3.5.1.41"/>
    </reaction>
    <physiologicalReaction direction="left-to-right" evidence="7">
        <dbReference type="Rhea" id="RHEA:10465"/>
    </physiologicalReaction>
</comment>
<evidence type="ECO:0000256" key="1">
    <source>
        <dbReference type="ARBA" id="ARBA00001941"/>
    </source>
</evidence>
<dbReference type="GO" id="GO:0016020">
    <property type="term" value="C:membrane"/>
    <property type="evidence" value="ECO:0007669"/>
    <property type="project" value="TreeGrafter"/>
</dbReference>
<evidence type="ECO:0000313" key="11">
    <source>
        <dbReference type="Proteomes" id="UP000033647"/>
    </source>
</evidence>
<dbReference type="GO" id="GO:0009272">
    <property type="term" value="P:fungal-type cell wall biogenesis"/>
    <property type="evidence" value="ECO:0007669"/>
    <property type="project" value="UniProtKB-ARBA"/>
</dbReference>
<name>A0A0F4GCP8_9PEZI</name>
<dbReference type="InterPro" id="IPR050248">
    <property type="entry name" value="Polysacc_deacetylase_ArnD"/>
</dbReference>
<dbReference type="Gene3D" id="3.20.20.370">
    <property type="entry name" value="Glycoside hydrolase/deacetylase"/>
    <property type="match status" value="1"/>
</dbReference>
<proteinExistence type="predicted"/>
<keyword evidence="4" id="KW-0146">Chitin degradation</keyword>
<evidence type="ECO:0000256" key="4">
    <source>
        <dbReference type="ARBA" id="ARBA00023024"/>
    </source>
</evidence>
<comment type="cofactor">
    <cofactor evidence="1">
        <name>Co(2+)</name>
        <dbReference type="ChEBI" id="CHEBI:48828"/>
    </cofactor>
</comment>
<dbReference type="Pfam" id="PF01522">
    <property type="entry name" value="Polysacc_deac_1"/>
    <property type="match status" value="1"/>
</dbReference>
<dbReference type="PANTHER" id="PTHR10587">
    <property type="entry name" value="GLYCOSYL TRANSFERASE-RELATED"/>
    <property type="match status" value="1"/>
</dbReference>
<evidence type="ECO:0000256" key="3">
    <source>
        <dbReference type="ARBA" id="ARBA00022801"/>
    </source>
</evidence>
<organism evidence="10 11">
    <name type="scientific">Zymoseptoria brevis</name>
    <dbReference type="NCBI Taxonomy" id="1047168"/>
    <lineage>
        <taxon>Eukaryota</taxon>
        <taxon>Fungi</taxon>
        <taxon>Dikarya</taxon>
        <taxon>Ascomycota</taxon>
        <taxon>Pezizomycotina</taxon>
        <taxon>Dothideomycetes</taxon>
        <taxon>Dothideomycetidae</taxon>
        <taxon>Mycosphaerellales</taxon>
        <taxon>Mycosphaerellaceae</taxon>
        <taxon>Zymoseptoria</taxon>
    </lineage>
</organism>
<feature type="chain" id="PRO_5002468325" description="chitin deacetylase" evidence="8">
    <location>
        <begin position="19"/>
        <end position="300"/>
    </location>
</feature>
<dbReference type="PROSITE" id="PS51677">
    <property type="entry name" value="NODB"/>
    <property type="match status" value="1"/>
</dbReference>
<evidence type="ECO:0000256" key="2">
    <source>
        <dbReference type="ARBA" id="ARBA00022723"/>
    </source>
</evidence>
<comment type="caution">
    <text evidence="10">The sequence shown here is derived from an EMBL/GenBank/DDBJ whole genome shotgun (WGS) entry which is preliminary data.</text>
</comment>
<evidence type="ECO:0000313" key="10">
    <source>
        <dbReference type="EMBL" id="KJX95178.1"/>
    </source>
</evidence>
<keyword evidence="5" id="KW-0170">Cobalt</keyword>
<keyword evidence="4" id="KW-0119">Carbohydrate metabolism</keyword>
<evidence type="ECO:0000256" key="5">
    <source>
        <dbReference type="ARBA" id="ARBA00023285"/>
    </source>
</evidence>
<accession>A0A0F4GCP8</accession>
<keyword evidence="2" id="KW-0479">Metal-binding</keyword>
<dbReference type="GO" id="GO:0004099">
    <property type="term" value="F:chitin deacetylase activity"/>
    <property type="evidence" value="ECO:0007669"/>
    <property type="project" value="UniProtKB-EC"/>
</dbReference>
<feature type="domain" description="NodB homology" evidence="9">
    <location>
        <begin position="104"/>
        <end position="293"/>
    </location>
</feature>
<keyword evidence="4" id="KW-0624">Polysaccharide degradation</keyword>
<dbReference type="InterPro" id="IPR002509">
    <property type="entry name" value="NODB_dom"/>
</dbReference>
<dbReference type="GO" id="GO:0005975">
    <property type="term" value="P:carbohydrate metabolic process"/>
    <property type="evidence" value="ECO:0007669"/>
    <property type="project" value="InterPro"/>
</dbReference>
<dbReference type="PANTHER" id="PTHR10587:SF133">
    <property type="entry name" value="CHITIN DEACETYLASE 1-RELATED"/>
    <property type="match status" value="1"/>
</dbReference>
<evidence type="ECO:0000256" key="6">
    <source>
        <dbReference type="ARBA" id="ARBA00024056"/>
    </source>
</evidence>
<dbReference type="CDD" id="cd10952">
    <property type="entry name" value="CE4_MrCDA_like"/>
    <property type="match status" value="1"/>
</dbReference>
<feature type="signal peptide" evidence="8">
    <location>
        <begin position="1"/>
        <end position="18"/>
    </location>
</feature>
<dbReference type="GO" id="GO:0046872">
    <property type="term" value="F:metal ion binding"/>
    <property type="evidence" value="ECO:0007669"/>
    <property type="project" value="UniProtKB-KW"/>
</dbReference>
<evidence type="ECO:0000256" key="8">
    <source>
        <dbReference type="SAM" id="SignalP"/>
    </source>
</evidence>
<dbReference type="AlphaFoldDB" id="A0A0F4GCP8"/>
<reference evidence="10 11" key="1">
    <citation type="submission" date="2015-03" db="EMBL/GenBank/DDBJ databases">
        <title>RNA-seq based gene annotation and comparative genomics of four Zymoseptoria species reveal species-specific pathogenicity related genes and transposable element activity.</title>
        <authorList>
            <person name="Grandaubert J."/>
            <person name="Bhattacharyya A."/>
            <person name="Stukenbrock E.H."/>
        </authorList>
    </citation>
    <scope>NUCLEOTIDE SEQUENCE [LARGE SCALE GENOMIC DNA]</scope>
    <source>
        <strain evidence="10 11">Zb18110</strain>
    </source>
</reference>
<dbReference type="STRING" id="1047168.A0A0F4GCP8"/>
<dbReference type="SUPFAM" id="SSF88713">
    <property type="entry name" value="Glycoside hydrolase/deacetylase"/>
    <property type="match status" value="1"/>
</dbReference>
<protein>
    <recommendedName>
        <fullName evidence="6">chitin deacetylase</fullName>
        <ecNumber evidence="6">3.5.1.41</ecNumber>
    </recommendedName>
</protein>
<evidence type="ECO:0000259" key="9">
    <source>
        <dbReference type="PROSITE" id="PS51677"/>
    </source>
</evidence>
<dbReference type="GO" id="GO:0006032">
    <property type="term" value="P:chitin catabolic process"/>
    <property type="evidence" value="ECO:0007669"/>
    <property type="project" value="UniProtKB-KW"/>
</dbReference>
<gene>
    <name evidence="10" type="ORF">TI39_contig4129g00003</name>
</gene>
<dbReference type="InterPro" id="IPR011330">
    <property type="entry name" value="Glyco_hydro/deAcase_b/a-brl"/>
</dbReference>
<keyword evidence="11" id="KW-1185">Reference proteome</keyword>